<comment type="function">
    <text evidence="12">Histone methyltransferase.</text>
</comment>
<dbReference type="FunFam" id="2.170.270.10:FF:000058">
    <property type="entry name" value="Histone-lysine N-methyltransferase"/>
    <property type="match status" value="1"/>
</dbReference>
<evidence type="ECO:0000256" key="12">
    <source>
        <dbReference type="ARBA" id="ARBA00054897"/>
    </source>
</evidence>
<dbReference type="GO" id="GO:0006357">
    <property type="term" value="P:regulation of transcription by RNA polymerase II"/>
    <property type="evidence" value="ECO:0007669"/>
    <property type="project" value="TreeGrafter"/>
</dbReference>
<dbReference type="GO" id="GO:0006325">
    <property type="term" value="P:chromatin organization"/>
    <property type="evidence" value="ECO:0007669"/>
    <property type="project" value="UniProtKB-KW"/>
</dbReference>
<evidence type="ECO:0000256" key="3">
    <source>
        <dbReference type="ARBA" id="ARBA00022679"/>
    </source>
</evidence>
<dbReference type="AlphaFoldDB" id="A0AAW2KRZ7"/>
<evidence type="ECO:0000256" key="13">
    <source>
        <dbReference type="PROSITE-ProRule" id="PRU00175"/>
    </source>
</evidence>
<evidence type="ECO:0000256" key="4">
    <source>
        <dbReference type="ARBA" id="ARBA00022723"/>
    </source>
</evidence>
<dbReference type="InterPro" id="IPR001965">
    <property type="entry name" value="Znf_PHD"/>
</dbReference>
<protein>
    <submittedName>
        <fullName evidence="18">Histone-lysine N-methyltransferase ATX3</fullName>
    </submittedName>
</protein>
<dbReference type="Pfam" id="PF00856">
    <property type="entry name" value="SET"/>
    <property type="match status" value="1"/>
</dbReference>
<dbReference type="PANTHER" id="PTHR13793">
    <property type="entry name" value="PHD FINGER PROTEINS"/>
    <property type="match status" value="1"/>
</dbReference>
<dbReference type="InterPro" id="IPR001214">
    <property type="entry name" value="SET_dom"/>
</dbReference>
<keyword evidence="10" id="KW-0539">Nucleus</keyword>
<dbReference type="GO" id="GO:0016740">
    <property type="term" value="F:transferase activity"/>
    <property type="evidence" value="ECO:0007669"/>
    <property type="project" value="UniProtKB-KW"/>
</dbReference>
<evidence type="ECO:0000256" key="8">
    <source>
        <dbReference type="ARBA" id="ARBA00022833"/>
    </source>
</evidence>
<keyword evidence="9" id="KW-0156">Chromatin regulator</keyword>
<dbReference type="GO" id="GO:0030247">
    <property type="term" value="F:polysaccharide binding"/>
    <property type="evidence" value="ECO:0007669"/>
    <property type="project" value="InterPro"/>
</dbReference>
<comment type="caution">
    <text evidence="18">The sequence shown here is derived from an EMBL/GenBank/DDBJ whole genome shotgun (WGS) entry which is preliminary data.</text>
</comment>
<feature type="domain" description="RING-type" evidence="15">
    <location>
        <begin position="911"/>
        <end position="953"/>
    </location>
</feature>
<dbReference type="Pfam" id="PF13832">
    <property type="entry name" value="zf-HC5HC2H_2"/>
    <property type="match status" value="1"/>
</dbReference>
<evidence type="ECO:0000313" key="18">
    <source>
        <dbReference type="EMBL" id="KAL0309343.1"/>
    </source>
</evidence>
<dbReference type="SMART" id="SM00317">
    <property type="entry name" value="SET"/>
    <property type="match status" value="1"/>
</dbReference>
<comment type="catalytic activity">
    <reaction evidence="11">
        <text>L-lysyl-[histone] + S-adenosyl-L-methionine = N(6)-methyl-L-lysyl-[histone] + S-adenosyl-L-homocysteine + H(+)</text>
        <dbReference type="Rhea" id="RHEA:10024"/>
        <dbReference type="Rhea" id="RHEA-COMP:9845"/>
        <dbReference type="Rhea" id="RHEA-COMP:9846"/>
        <dbReference type="ChEBI" id="CHEBI:15378"/>
        <dbReference type="ChEBI" id="CHEBI:29969"/>
        <dbReference type="ChEBI" id="CHEBI:57856"/>
        <dbReference type="ChEBI" id="CHEBI:59789"/>
        <dbReference type="ChEBI" id="CHEBI:61929"/>
    </reaction>
</comment>
<dbReference type="CDD" id="cd10518">
    <property type="entry name" value="SET_SETD1-like"/>
    <property type="match status" value="1"/>
</dbReference>
<keyword evidence="5" id="KW-0732">Signal</keyword>
<dbReference type="Gene3D" id="3.10.390.10">
    <property type="entry name" value="SAND domain-like"/>
    <property type="match status" value="1"/>
</dbReference>
<dbReference type="PROSITE" id="PS51805">
    <property type="entry name" value="EPHD"/>
    <property type="match status" value="1"/>
</dbReference>
<dbReference type="InterPro" id="IPR013083">
    <property type="entry name" value="Znf_RING/FYVE/PHD"/>
</dbReference>
<dbReference type="InterPro" id="IPR050701">
    <property type="entry name" value="Histone_Mod_Regulator"/>
</dbReference>
<evidence type="ECO:0000259" key="16">
    <source>
        <dbReference type="PROSITE" id="PS50280"/>
    </source>
</evidence>
<keyword evidence="8" id="KW-0862">Zinc</keyword>
<dbReference type="InterPro" id="IPR025287">
    <property type="entry name" value="WAK_GUB"/>
</dbReference>
<dbReference type="PROSITE" id="PS50089">
    <property type="entry name" value="ZF_RING_2"/>
    <property type="match status" value="1"/>
</dbReference>
<keyword evidence="14" id="KW-1133">Transmembrane helix</keyword>
<dbReference type="InterPro" id="IPR034732">
    <property type="entry name" value="EPHD"/>
</dbReference>
<dbReference type="InterPro" id="IPR011011">
    <property type="entry name" value="Znf_FYVE_PHD"/>
</dbReference>
<dbReference type="SMART" id="SM00249">
    <property type="entry name" value="PHD"/>
    <property type="match status" value="2"/>
</dbReference>
<evidence type="ECO:0000256" key="11">
    <source>
        <dbReference type="ARBA" id="ARBA00052314"/>
    </source>
</evidence>
<evidence type="ECO:0000259" key="15">
    <source>
        <dbReference type="PROSITE" id="PS50089"/>
    </source>
</evidence>
<accession>A0AAW2KRZ7</accession>
<keyword evidence="7 13" id="KW-0863">Zinc-finger</keyword>
<dbReference type="InterPro" id="IPR001841">
    <property type="entry name" value="Znf_RING"/>
</dbReference>
<keyword evidence="14" id="KW-0812">Transmembrane</keyword>
<evidence type="ECO:0000256" key="7">
    <source>
        <dbReference type="ARBA" id="ARBA00022771"/>
    </source>
</evidence>
<dbReference type="Pfam" id="PF13947">
    <property type="entry name" value="GUB_WAK_bind"/>
    <property type="match status" value="1"/>
</dbReference>
<dbReference type="SMART" id="SM00184">
    <property type="entry name" value="RING"/>
    <property type="match status" value="2"/>
</dbReference>
<comment type="subcellular location">
    <subcellularLocation>
        <location evidence="2">Membrane</location>
        <topology evidence="2">Single-pass membrane protein</topology>
    </subcellularLocation>
    <subcellularLocation>
        <location evidence="1">Nucleus</location>
    </subcellularLocation>
</comment>
<evidence type="ECO:0000256" key="9">
    <source>
        <dbReference type="ARBA" id="ARBA00022853"/>
    </source>
</evidence>
<dbReference type="SUPFAM" id="SSF57903">
    <property type="entry name" value="FYVE/PHD zinc finger"/>
    <property type="match status" value="1"/>
</dbReference>
<dbReference type="PROSITE" id="PS50280">
    <property type="entry name" value="SET"/>
    <property type="match status" value="1"/>
</dbReference>
<dbReference type="SUPFAM" id="SSF82199">
    <property type="entry name" value="SET domain"/>
    <property type="match status" value="1"/>
</dbReference>
<name>A0AAW2KRZ7_SESRA</name>
<feature type="transmembrane region" description="Helical" evidence="14">
    <location>
        <begin position="819"/>
        <end position="838"/>
    </location>
</feature>
<evidence type="ECO:0000256" key="1">
    <source>
        <dbReference type="ARBA" id="ARBA00004123"/>
    </source>
</evidence>
<evidence type="ECO:0000256" key="10">
    <source>
        <dbReference type="ARBA" id="ARBA00023242"/>
    </source>
</evidence>
<keyword evidence="4" id="KW-0479">Metal-binding</keyword>
<reference evidence="18" key="1">
    <citation type="submission" date="2020-06" db="EMBL/GenBank/DDBJ databases">
        <authorList>
            <person name="Li T."/>
            <person name="Hu X."/>
            <person name="Zhang T."/>
            <person name="Song X."/>
            <person name="Zhang H."/>
            <person name="Dai N."/>
            <person name="Sheng W."/>
            <person name="Hou X."/>
            <person name="Wei L."/>
        </authorList>
    </citation>
    <scope>NUCLEOTIDE SEQUENCE</scope>
    <source>
        <strain evidence="18">G02</strain>
        <tissue evidence="18">Leaf</tissue>
    </source>
</reference>
<feature type="domain" description="PHD-type" evidence="17">
    <location>
        <begin position="193"/>
        <end position="319"/>
    </location>
</feature>
<reference evidence="18" key="2">
    <citation type="journal article" date="2024" name="Plant">
        <title>Genomic evolution and insights into agronomic trait innovations of Sesamum species.</title>
        <authorList>
            <person name="Miao H."/>
            <person name="Wang L."/>
            <person name="Qu L."/>
            <person name="Liu H."/>
            <person name="Sun Y."/>
            <person name="Le M."/>
            <person name="Wang Q."/>
            <person name="Wei S."/>
            <person name="Zheng Y."/>
            <person name="Lin W."/>
            <person name="Duan Y."/>
            <person name="Cao H."/>
            <person name="Xiong S."/>
            <person name="Wang X."/>
            <person name="Wei L."/>
            <person name="Li C."/>
            <person name="Ma Q."/>
            <person name="Ju M."/>
            <person name="Zhao R."/>
            <person name="Li G."/>
            <person name="Mu C."/>
            <person name="Tian Q."/>
            <person name="Mei H."/>
            <person name="Zhang T."/>
            <person name="Gao T."/>
            <person name="Zhang H."/>
        </authorList>
    </citation>
    <scope>NUCLEOTIDE SEQUENCE</scope>
    <source>
        <strain evidence="18">G02</strain>
    </source>
</reference>
<dbReference type="InterPro" id="IPR046341">
    <property type="entry name" value="SET_dom_sf"/>
</dbReference>
<evidence type="ECO:0000256" key="5">
    <source>
        <dbReference type="ARBA" id="ARBA00022729"/>
    </source>
</evidence>
<keyword evidence="6" id="KW-0677">Repeat</keyword>
<dbReference type="FunFam" id="3.30.40.10:FF:000464">
    <property type="entry name" value="Histone-lysine N-methyltransferase"/>
    <property type="match status" value="1"/>
</dbReference>
<dbReference type="GO" id="GO:0008270">
    <property type="term" value="F:zinc ion binding"/>
    <property type="evidence" value="ECO:0007669"/>
    <property type="project" value="UniProtKB-KW"/>
</dbReference>
<gene>
    <name evidence="18" type="ORF">Sradi_5876600</name>
</gene>
<dbReference type="PANTHER" id="PTHR13793:SF92">
    <property type="entry name" value="HISTONE-LYSINE N-METHYLTRANSFERASE ATX3"/>
    <property type="match status" value="1"/>
</dbReference>
<proteinExistence type="predicted"/>
<keyword evidence="14" id="KW-0472">Membrane</keyword>
<dbReference type="SUPFAM" id="SSF57850">
    <property type="entry name" value="RING/U-box"/>
    <property type="match status" value="1"/>
</dbReference>
<evidence type="ECO:0000256" key="14">
    <source>
        <dbReference type="SAM" id="Phobius"/>
    </source>
</evidence>
<evidence type="ECO:0000256" key="2">
    <source>
        <dbReference type="ARBA" id="ARBA00004167"/>
    </source>
</evidence>
<dbReference type="EMBL" id="JACGWJ010000027">
    <property type="protein sequence ID" value="KAL0309343.1"/>
    <property type="molecule type" value="Genomic_DNA"/>
</dbReference>
<dbReference type="GO" id="GO:0016020">
    <property type="term" value="C:membrane"/>
    <property type="evidence" value="ECO:0007669"/>
    <property type="project" value="UniProtKB-SubCell"/>
</dbReference>
<sequence length="959" mass="108526">MDIFDTRKDTRECGSCGLIFPCRMVKKMKDTTAKPYFLCEHCIKLRKSKQYCGVCKIILMVAVGCDVWVHAECAEISSNLLKDLKNVDYFCPECKAKPASESFPLDKRQLYVRPAEKLGSKMLPDNITVVCNSMEGIYYPSLHLVQCVCGSCGTRKYGLSEWERHTGCRAKKWKHSVKVKGSNMPLEKWMTEYNVHCFNPMRLDKKQLFAFLKGGALKPTDVESLWVHVTCAWFRPEIAFSNAEKMEPAVGLFRIPPSSFTKACVICKQIHGSCMQCCKCATYFHATCASRAGYCMELHCLEKNGMQITKWISYCAVHRMPSSENVLVIQTPHGVFSNRSLLQSQYQEQCLRGSRLISSRTAECSDSSPADTDEFEAMSAARCRIYKPSKVKKIGQESVFHRVMGPSHHSLHDIDRLTSRNKDLDEAKAFSTFRERLEHLKRTEIYRVCFGKSRIHGWGLFARQNIQEGEMVVEYRGEQVRRSVADLREARYRSEGKDCYLFKISEEVVIDATNKGNIARLINHSCMPNCYARIMSMGEEESRIVLIAKTNVSAGDELTYDYLFDPDEREEVKVPCLFYKSSIHLHCTNLAPNRHGILFNIAAVNFLDFHGRTHCPSSYCGHSTLSIHYPFRLDNQISTTDCTYFNLTCNMNQSTTIVNLENSGDFYVQNIDYIERYIQLSDPDNCLTRRLMNLSLASSPFKAEKVNDYTFYICPLDPQVLSYHVYPIGCLSNTTNITVATRQLPREFLEGTYGCRRIGTWPIPVTPGQLDFDGYYDEVFLFLTWDVVACQDCQGSGDKKSDEWGAKSLTKIVAIASSLPVLIITAFSCFSVFCLHLLRMIRGKYEADSASAAAAASITMPTPQTTMVTIMPLPSTTSNTGLDESKIMACTQIIVLSESGETIPSGNNNTCSICLENYCEKETIRIISKCGHCFHATCIQQWLGKNSSCPVCRILFLML</sequence>
<dbReference type="Gene3D" id="2.170.270.10">
    <property type="entry name" value="SET domain"/>
    <property type="match status" value="1"/>
</dbReference>
<dbReference type="Gene3D" id="3.30.40.10">
    <property type="entry name" value="Zinc/RING finger domain, C3HC4 (zinc finger)"/>
    <property type="match status" value="3"/>
</dbReference>
<feature type="domain" description="SET" evidence="16">
    <location>
        <begin position="446"/>
        <end position="563"/>
    </location>
</feature>
<evidence type="ECO:0000256" key="6">
    <source>
        <dbReference type="ARBA" id="ARBA00022737"/>
    </source>
</evidence>
<keyword evidence="3" id="KW-0808">Transferase</keyword>
<dbReference type="InterPro" id="IPR010919">
    <property type="entry name" value="SAND-like_dom_sf"/>
</dbReference>
<dbReference type="GO" id="GO:0048188">
    <property type="term" value="C:Set1C/COMPASS complex"/>
    <property type="evidence" value="ECO:0007669"/>
    <property type="project" value="UniProtKB-ARBA"/>
</dbReference>
<evidence type="ECO:0000259" key="17">
    <source>
        <dbReference type="PROSITE" id="PS51805"/>
    </source>
</evidence>
<dbReference type="Pfam" id="PF13639">
    <property type="entry name" value="zf-RING_2"/>
    <property type="match status" value="1"/>
</dbReference>
<organism evidence="18">
    <name type="scientific">Sesamum radiatum</name>
    <name type="common">Black benniseed</name>
    <dbReference type="NCBI Taxonomy" id="300843"/>
    <lineage>
        <taxon>Eukaryota</taxon>
        <taxon>Viridiplantae</taxon>
        <taxon>Streptophyta</taxon>
        <taxon>Embryophyta</taxon>
        <taxon>Tracheophyta</taxon>
        <taxon>Spermatophyta</taxon>
        <taxon>Magnoliopsida</taxon>
        <taxon>eudicotyledons</taxon>
        <taxon>Gunneridae</taxon>
        <taxon>Pentapetalae</taxon>
        <taxon>asterids</taxon>
        <taxon>lamiids</taxon>
        <taxon>Lamiales</taxon>
        <taxon>Pedaliaceae</taxon>
        <taxon>Sesamum</taxon>
    </lineage>
</organism>